<keyword evidence="3" id="KW-0238">DNA-binding</keyword>
<dbReference type="RefSeq" id="WP_094203063.1">
    <property type="nucleotide sequence ID" value="NZ_NDYI01000024.1"/>
</dbReference>
<comment type="subunit">
    <text evidence="4">The methyltransferase is composed of M and S polypeptides.</text>
</comment>
<evidence type="ECO:0000256" key="1">
    <source>
        <dbReference type="ARBA" id="ARBA00010923"/>
    </source>
</evidence>
<dbReference type="GO" id="GO:0003677">
    <property type="term" value="F:DNA binding"/>
    <property type="evidence" value="ECO:0007669"/>
    <property type="project" value="UniProtKB-KW"/>
</dbReference>
<evidence type="ECO:0000259" key="5">
    <source>
        <dbReference type="Pfam" id="PF01420"/>
    </source>
</evidence>
<dbReference type="PANTHER" id="PTHR43140:SF1">
    <property type="entry name" value="TYPE I RESTRICTION ENZYME ECOKI SPECIFICITY SUBUNIT"/>
    <property type="match status" value="1"/>
</dbReference>
<dbReference type="InterPro" id="IPR051212">
    <property type="entry name" value="Type-I_RE_S_subunit"/>
</dbReference>
<dbReference type="InterPro" id="IPR044946">
    <property type="entry name" value="Restrct_endonuc_typeI_TRD_sf"/>
</dbReference>
<protein>
    <recommendedName>
        <fullName evidence="5">Type I restriction modification DNA specificity domain-containing protein</fullName>
    </recommendedName>
</protein>
<dbReference type="Pfam" id="PF01420">
    <property type="entry name" value="Methylase_S"/>
    <property type="match status" value="2"/>
</dbReference>
<dbReference type="CDD" id="cd17269">
    <property type="entry name" value="RMtype1_S_PluTORF4319P-TRD2-CR2_like"/>
    <property type="match status" value="1"/>
</dbReference>
<keyword evidence="2" id="KW-0680">Restriction system</keyword>
<dbReference type="EMBL" id="NDYI01000024">
    <property type="protein sequence ID" value="OXZ36689.1"/>
    <property type="molecule type" value="Genomic_DNA"/>
</dbReference>
<dbReference type="InterPro" id="IPR000055">
    <property type="entry name" value="Restrct_endonuc_typeI_TRD"/>
</dbReference>
<evidence type="ECO:0000256" key="2">
    <source>
        <dbReference type="ARBA" id="ARBA00022747"/>
    </source>
</evidence>
<evidence type="ECO:0000313" key="7">
    <source>
        <dbReference type="Proteomes" id="UP000215361"/>
    </source>
</evidence>
<feature type="domain" description="Type I restriction modification DNA specificity" evidence="5">
    <location>
        <begin position="13"/>
        <end position="169"/>
    </location>
</feature>
<feature type="domain" description="Type I restriction modification DNA specificity" evidence="5">
    <location>
        <begin position="191"/>
        <end position="349"/>
    </location>
</feature>
<gene>
    <name evidence="6" type="ORF">B9N56_08515</name>
</gene>
<evidence type="ECO:0000256" key="3">
    <source>
        <dbReference type="ARBA" id="ARBA00023125"/>
    </source>
</evidence>
<sequence>MSRLEELIQELCPNGVEYKEIKDIANVSIGEFVHKSKQNPNAEYPVFNGGITNTGFYDEFNRTANKIIISARGANAGFVNRVFSNFWSGNSCYTIDVTDCTIDWNFLYYWLKSKEQKLLGDQQKGGIPAVSKKQVERFTTPVPPLEVQREIVRILESFTLLTAELTAELTARKKQYEYYRNELLKVDDSIKTVALEEIADIGTGSSNTNEGLEEGLYPFYVRSQEPLRKNEYEYDETAIITAGDGVGVGKVYHYVEGKYALHQRAYRIHINTPEVLPKYYFHYMKSAFLPYIQKTMFQGSVPSIRRPMLNKFPVPVPSLEVQKKIIDVLENFESICNDLNIGLPAEIEARQKQYEFYRDKLLSFKQL</sequence>
<reference evidence="7" key="1">
    <citation type="submission" date="2017-04" db="EMBL/GenBank/DDBJ databases">
        <title>Finegoldia magna isolated from orthopedic joint implant-associated infections.</title>
        <authorList>
            <person name="Bjorklund S."/>
            <person name="Bruggemann H."/>
            <person name="Jensen A."/>
            <person name="Hellmark B."/>
            <person name="Soderquist B."/>
        </authorList>
    </citation>
    <scope>NUCLEOTIDE SEQUENCE [LARGE SCALE GENOMIC DNA]</scope>
    <source>
        <strain evidence="7">08T492</strain>
    </source>
</reference>
<comment type="similarity">
    <text evidence="1">Belongs to the type-I restriction system S methylase family.</text>
</comment>
<organism evidence="6 7">
    <name type="scientific">Finegoldia magna</name>
    <name type="common">Peptostreptococcus magnus</name>
    <dbReference type="NCBI Taxonomy" id="1260"/>
    <lineage>
        <taxon>Bacteria</taxon>
        <taxon>Bacillati</taxon>
        <taxon>Bacillota</taxon>
        <taxon>Tissierellia</taxon>
        <taxon>Tissierellales</taxon>
        <taxon>Peptoniphilaceae</taxon>
        <taxon>Finegoldia</taxon>
    </lineage>
</organism>
<comment type="caution">
    <text evidence="6">The sequence shown here is derived from an EMBL/GenBank/DDBJ whole genome shotgun (WGS) entry which is preliminary data.</text>
</comment>
<name>A0A233VWA2_FINMA</name>
<evidence type="ECO:0000256" key="4">
    <source>
        <dbReference type="ARBA" id="ARBA00038652"/>
    </source>
</evidence>
<dbReference type="GO" id="GO:0009307">
    <property type="term" value="P:DNA restriction-modification system"/>
    <property type="evidence" value="ECO:0007669"/>
    <property type="project" value="UniProtKB-KW"/>
</dbReference>
<dbReference type="AlphaFoldDB" id="A0A233VWA2"/>
<evidence type="ECO:0000313" key="6">
    <source>
        <dbReference type="EMBL" id="OXZ36689.1"/>
    </source>
</evidence>
<dbReference type="Proteomes" id="UP000215361">
    <property type="component" value="Unassembled WGS sequence"/>
</dbReference>
<proteinExistence type="inferred from homology"/>
<dbReference type="Gene3D" id="3.90.220.20">
    <property type="entry name" value="DNA methylase specificity domains"/>
    <property type="match status" value="2"/>
</dbReference>
<dbReference type="CDD" id="cd17291">
    <property type="entry name" value="RMtype1_S_MgeORF438P-TRD-CR_like"/>
    <property type="match status" value="1"/>
</dbReference>
<accession>A0A233VWA2</accession>
<dbReference type="SUPFAM" id="SSF116734">
    <property type="entry name" value="DNA methylase specificity domain"/>
    <property type="match status" value="2"/>
</dbReference>
<dbReference type="PANTHER" id="PTHR43140">
    <property type="entry name" value="TYPE-1 RESTRICTION ENZYME ECOKI SPECIFICITY PROTEIN"/>
    <property type="match status" value="1"/>
</dbReference>